<dbReference type="EMBL" id="QEFC01001866">
    <property type="protein sequence ID" value="KAE9455161.1"/>
    <property type="molecule type" value="Genomic_DNA"/>
</dbReference>
<dbReference type="InterPro" id="IPR015972">
    <property type="entry name" value="Ribosomal_eL19_dom1"/>
</dbReference>
<dbReference type="GO" id="GO:0022625">
    <property type="term" value="C:cytosolic large ribosomal subunit"/>
    <property type="evidence" value="ECO:0007669"/>
    <property type="project" value="InterPro"/>
</dbReference>
<comment type="similarity">
    <text evidence="1 4">Belongs to the eukaryotic ribosomal protein eL19 family.</text>
</comment>
<evidence type="ECO:0000256" key="1">
    <source>
        <dbReference type="ARBA" id="ARBA00011082"/>
    </source>
</evidence>
<sequence>MVSQRLLKLQKRLTASVLTCGRGKVWLDPNEAKEISMATLDSGPAAAVAPAPQASGGAKKAKRGAKKAKKAVMFNSFVARISKLYKFQLLDLVK</sequence>
<evidence type="ECO:0000259" key="5">
    <source>
        <dbReference type="SMART" id="SM01416"/>
    </source>
</evidence>
<name>A0A6A4LGC6_9ERIC</name>
<organism evidence="6 7">
    <name type="scientific">Rhododendron williamsianum</name>
    <dbReference type="NCBI Taxonomy" id="262921"/>
    <lineage>
        <taxon>Eukaryota</taxon>
        <taxon>Viridiplantae</taxon>
        <taxon>Streptophyta</taxon>
        <taxon>Embryophyta</taxon>
        <taxon>Tracheophyta</taxon>
        <taxon>Spermatophyta</taxon>
        <taxon>Magnoliopsida</taxon>
        <taxon>eudicotyledons</taxon>
        <taxon>Gunneridae</taxon>
        <taxon>Pentapetalae</taxon>
        <taxon>asterids</taxon>
        <taxon>Ericales</taxon>
        <taxon>Ericaceae</taxon>
        <taxon>Ericoideae</taxon>
        <taxon>Rhodoreae</taxon>
        <taxon>Rhododendron</taxon>
    </lineage>
</organism>
<dbReference type="InterPro" id="IPR023638">
    <property type="entry name" value="Ribosomal_eL19_CS"/>
</dbReference>
<evidence type="ECO:0000256" key="3">
    <source>
        <dbReference type="ARBA" id="ARBA00023274"/>
    </source>
</evidence>
<keyword evidence="2 4" id="KW-0689">Ribosomal protein</keyword>
<dbReference type="GO" id="GO:0006412">
    <property type="term" value="P:translation"/>
    <property type="evidence" value="ECO:0007669"/>
    <property type="project" value="InterPro"/>
</dbReference>
<comment type="caution">
    <text evidence="6">The sequence shown here is derived from an EMBL/GenBank/DDBJ whole genome shotgun (WGS) entry which is preliminary data.</text>
</comment>
<accession>A0A6A4LGC6</accession>
<dbReference type="AlphaFoldDB" id="A0A6A4LGC6"/>
<proteinExistence type="inferred from homology"/>
<dbReference type="PANTHER" id="PTHR10722">
    <property type="entry name" value="60S RIBOSOMAL PROTEIN L19"/>
    <property type="match status" value="1"/>
</dbReference>
<protein>
    <recommendedName>
        <fullName evidence="4">Ribosomal protein L19</fullName>
    </recommendedName>
</protein>
<dbReference type="GO" id="GO:0003723">
    <property type="term" value="F:RNA binding"/>
    <property type="evidence" value="ECO:0007669"/>
    <property type="project" value="InterPro"/>
</dbReference>
<evidence type="ECO:0000256" key="4">
    <source>
        <dbReference type="RuleBase" id="RU000574"/>
    </source>
</evidence>
<feature type="domain" description="Large ribosomal subunit protein eL19" evidence="5">
    <location>
        <begin position="6"/>
        <end position="85"/>
    </location>
</feature>
<dbReference type="InterPro" id="IPR039547">
    <property type="entry name" value="Ribosomal_eL19"/>
</dbReference>
<dbReference type="Proteomes" id="UP000428333">
    <property type="component" value="Linkage Group LG07"/>
</dbReference>
<reference evidence="6 7" key="1">
    <citation type="journal article" date="2019" name="Genome Biol. Evol.">
        <title>The Rhododendron genome and chromosomal organization provide insight into shared whole-genome duplications across the heath family (Ericaceae).</title>
        <authorList>
            <person name="Soza V.L."/>
            <person name="Lindsley D."/>
            <person name="Waalkes A."/>
            <person name="Ramage E."/>
            <person name="Patwardhan R.P."/>
            <person name="Burton J.N."/>
            <person name="Adey A."/>
            <person name="Kumar A."/>
            <person name="Qiu R."/>
            <person name="Shendure J."/>
            <person name="Hall B."/>
        </authorList>
    </citation>
    <scope>NUCLEOTIDE SEQUENCE [LARGE SCALE GENOMIC DNA]</scope>
    <source>
        <strain evidence="6">RSF 1966-606</strain>
    </source>
</reference>
<gene>
    <name evidence="6" type="ORF">C3L33_12920</name>
</gene>
<dbReference type="GO" id="GO:0003735">
    <property type="term" value="F:structural constituent of ribosome"/>
    <property type="evidence" value="ECO:0007669"/>
    <property type="project" value="InterPro"/>
</dbReference>
<dbReference type="PROSITE" id="PS00526">
    <property type="entry name" value="RIBOSOMAL_L19E"/>
    <property type="match status" value="1"/>
</dbReference>
<dbReference type="InterPro" id="IPR035970">
    <property type="entry name" value="60S_ribosomal_eL19_sf"/>
</dbReference>
<dbReference type="SMART" id="SM01416">
    <property type="entry name" value="Ribosomal_L19e"/>
    <property type="match status" value="1"/>
</dbReference>
<keyword evidence="3 4" id="KW-0687">Ribonucleoprotein</keyword>
<evidence type="ECO:0000313" key="7">
    <source>
        <dbReference type="Proteomes" id="UP000428333"/>
    </source>
</evidence>
<dbReference type="Gene3D" id="1.10.1650.10">
    <property type="match status" value="1"/>
</dbReference>
<keyword evidence="7" id="KW-1185">Reference proteome</keyword>
<dbReference type="OrthoDB" id="5407653at2759"/>
<evidence type="ECO:0000256" key="2">
    <source>
        <dbReference type="ARBA" id="ARBA00022980"/>
    </source>
</evidence>
<dbReference type="InterPro" id="IPR000196">
    <property type="entry name" value="Ribosomal_eL19_dom"/>
</dbReference>
<dbReference type="FunFam" id="1.10.1650.10:FF:000001">
    <property type="entry name" value="Ribosomal protein L19"/>
    <property type="match status" value="1"/>
</dbReference>
<dbReference type="SUPFAM" id="SSF48140">
    <property type="entry name" value="Ribosomal protein L19 (L19e)"/>
    <property type="match status" value="1"/>
</dbReference>
<dbReference type="Pfam" id="PF01280">
    <property type="entry name" value="Ribosomal_L19e"/>
    <property type="match status" value="1"/>
</dbReference>
<evidence type="ECO:0000313" key="6">
    <source>
        <dbReference type="EMBL" id="KAE9455161.1"/>
    </source>
</evidence>
<dbReference type="InterPro" id="IPR057259">
    <property type="entry name" value="Ribosomal_L19e"/>
</dbReference>
<feature type="non-terminal residue" evidence="6">
    <location>
        <position position="1"/>
    </location>
</feature>